<evidence type="ECO:0000256" key="2">
    <source>
        <dbReference type="ARBA" id="ARBA00022448"/>
    </source>
</evidence>
<name>A0A1I2WPY5_9BACT</name>
<dbReference type="Pfam" id="PF25973">
    <property type="entry name" value="BSH_CzcB"/>
    <property type="match status" value="1"/>
</dbReference>
<dbReference type="InterPro" id="IPR058792">
    <property type="entry name" value="Beta-barrel_RND_2"/>
</dbReference>
<dbReference type="Gene3D" id="2.40.50.100">
    <property type="match status" value="1"/>
</dbReference>
<dbReference type="OrthoDB" id="9806939at2"/>
<dbReference type="GO" id="GO:0060003">
    <property type="term" value="P:copper ion export"/>
    <property type="evidence" value="ECO:0007669"/>
    <property type="project" value="TreeGrafter"/>
</dbReference>
<dbReference type="Proteomes" id="UP000198724">
    <property type="component" value="Unassembled WGS sequence"/>
</dbReference>
<gene>
    <name evidence="6" type="ORF">SAMN05421739_105149</name>
</gene>
<dbReference type="SUPFAM" id="SSF111369">
    <property type="entry name" value="HlyD-like secretion proteins"/>
    <property type="match status" value="1"/>
</dbReference>
<accession>A0A1I2WPY5</accession>
<dbReference type="RefSeq" id="WP_092103311.1">
    <property type="nucleotide sequence ID" value="NZ_FOOT01000005.1"/>
</dbReference>
<dbReference type="Gene3D" id="2.40.420.20">
    <property type="match status" value="1"/>
</dbReference>
<feature type="coiled-coil region" evidence="3">
    <location>
        <begin position="102"/>
        <end position="167"/>
    </location>
</feature>
<organism evidence="6 7">
    <name type="scientific">Pontibacter chinhatensis</name>
    <dbReference type="NCBI Taxonomy" id="1436961"/>
    <lineage>
        <taxon>Bacteria</taxon>
        <taxon>Pseudomonadati</taxon>
        <taxon>Bacteroidota</taxon>
        <taxon>Cytophagia</taxon>
        <taxon>Cytophagales</taxon>
        <taxon>Hymenobacteraceae</taxon>
        <taxon>Pontibacter</taxon>
    </lineage>
</organism>
<dbReference type="PROSITE" id="PS51257">
    <property type="entry name" value="PROKAR_LIPOPROTEIN"/>
    <property type="match status" value="1"/>
</dbReference>
<evidence type="ECO:0000313" key="6">
    <source>
        <dbReference type="EMBL" id="SFH03438.1"/>
    </source>
</evidence>
<dbReference type="FunFam" id="2.40.30.170:FF:000010">
    <property type="entry name" value="Efflux RND transporter periplasmic adaptor subunit"/>
    <property type="match status" value="1"/>
</dbReference>
<dbReference type="Pfam" id="PF25954">
    <property type="entry name" value="Beta-barrel_RND_2"/>
    <property type="match status" value="1"/>
</dbReference>
<dbReference type="InterPro" id="IPR051909">
    <property type="entry name" value="MFP_Cation_Efflux"/>
</dbReference>
<evidence type="ECO:0000313" key="7">
    <source>
        <dbReference type="Proteomes" id="UP000198724"/>
    </source>
</evidence>
<dbReference type="GO" id="GO:0030313">
    <property type="term" value="C:cell envelope"/>
    <property type="evidence" value="ECO:0007669"/>
    <property type="project" value="TreeGrafter"/>
</dbReference>
<evidence type="ECO:0000256" key="3">
    <source>
        <dbReference type="SAM" id="Coils"/>
    </source>
</evidence>
<dbReference type="PANTHER" id="PTHR30097:SF4">
    <property type="entry name" value="SLR6042 PROTEIN"/>
    <property type="match status" value="1"/>
</dbReference>
<sequence length="368" mass="40388">MKITQHAAWSCLAALVFSGCGSNNPEVSQSERVETFCLEDSFRQKLAFEQPVSKQVTEGIPLTGAVETNPDKVVQFVSLVGGVISNTYFSLGDKVAKGQVLAELRSSELSSLQAEKKNLELQLQVAESRLQSTKSMYEDGVSSQRDLLEAQSELDILKSQLQRVNANLTLYSASPEKGVFQIKAPTSGIITSKSIAAGTQISAEGEPLFTISDLSEVWVMANIHASNVQYVQEGMSVDIKSLSYPDETFKGKVAAVSQVYDNEARVLKARIVLPNTDLKFKPGMLVDVMALKERDIEALSIPTRALVFDNNQDFVIVHRSDCELEIRKVEVLTSSNGTTFLAAGLKEDETLVSKNQLLVYEQLKNLQD</sequence>
<dbReference type="GO" id="GO:0016020">
    <property type="term" value="C:membrane"/>
    <property type="evidence" value="ECO:0007669"/>
    <property type="project" value="InterPro"/>
</dbReference>
<protein>
    <submittedName>
        <fullName evidence="6">Membrane fusion protein, cobalt-zinc-cadmium efflux system</fullName>
    </submittedName>
</protein>
<feature type="domain" description="CzcB-like barrel-sandwich hybrid" evidence="5">
    <location>
        <begin position="73"/>
        <end position="213"/>
    </location>
</feature>
<proteinExistence type="inferred from homology"/>
<evidence type="ECO:0000259" key="4">
    <source>
        <dbReference type="Pfam" id="PF25954"/>
    </source>
</evidence>
<keyword evidence="7" id="KW-1185">Reference proteome</keyword>
<evidence type="ECO:0000259" key="5">
    <source>
        <dbReference type="Pfam" id="PF25973"/>
    </source>
</evidence>
<dbReference type="InterPro" id="IPR058647">
    <property type="entry name" value="BSH_CzcB-like"/>
</dbReference>
<feature type="domain" description="CusB-like beta-barrel" evidence="4">
    <location>
        <begin position="216"/>
        <end position="289"/>
    </location>
</feature>
<dbReference type="Gene3D" id="2.40.30.170">
    <property type="match status" value="1"/>
</dbReference>
<dbReference type="InterPro" id="IPR006143">
    <property type="entry name" value="RND_pump_MFP"/>
</dbReference>
<dbReference type="GO" id="GO:0015679">
    <property type="term" value="P:plasma membrane copper ion transport"/>
    <property type="evidence" value="ECO:0007669"/>
    <property type="project" value="TreeGrafter"/>
</dbReference>
<keyword evidence="2" id="KW-0813">Transport</keyword>
<dbReference type="EMBL" id="FOOT01000005">
    <property type="protein sequence ID" value="SFH03438.1"/>
    <property type="molecule type" value="Genomic_DNA"/>
</dbReference>
<dbReference type="STRING" id="1436961.SAMN05421739_105149"/>
<dbReference type="NCBIfam" id="TIGR01730">
    <property type="entry name" value="RND_mfp"/>
    <property type="match status" value="1"/>
</dbReference>
<dbReference type="GO" id="GO:0022857">
    <property type="term" value="F:transmembrane transporter activity"/>
    <property type="evidence" value="ECO:0007669"/>
    <property type="project" value="InterPro"/>
</dbReference>
<dbReference type="Gene3D" id="1.10.287.470">
    <property type="entry name" value="Helix hairpin bin"/>
    <property type="match status" value="1"/>
</dbReference>
<dbReference type="PANTHER" id="PTHR30097">
    <property type="entry name" value="CATION EFFLUX SYSTEM PROTEIN CUSB"/>
    <property type="match status" value="1"/>
</dbReference>
<evidence type="ECO:0000256" key="1">
    <source>
        <dbReference type="ARBA" id="ARBA00009477"/>
    </source>
</evidence>
<comment type="similarity">
    <text evidence="1">Belongs to the membrane fusion protein (MFP) (TC 8.A.1) family.</text>
</comment>
<reference evidence="7" key="1">
    <citation type="submission" date="2016-10" db="EMBL/GenBank/DDBJ databases">
        <authorList>
            <person name="Varghese N."/>
            <person name="Submissions S."/>
        </authorList>
    </citation>
    <scope>NUCLEOTIDE SEQUENCE [LARGE SCALE GENOMIC DNA]</scope>
    <source>
        <strain evidence="7">LP51</strain>
    </source>
</reference>
<keyword evidence="3" id="KW-0175">Coiled coil</keyword>
<dbReference type="AlphaFoldDB" id="A0A1I2WPY5"/>